<dbReference type="CDD" id="cd04183">
    <property type="entry name" value="GT2_BcE_like"/>
    <property type="match status" value="1"/>
</dbReference>
<protein>
    <recommendedName>
        <fullName evidence="3">Nucleotidyl transferase domain-containing protein</fullName>
    </recommendedName>
</protein>
<dbReference type="InterPro" id="IPR050065">
    <property type="entry name" value="GlmU-like"/>
</dbReference>
<dbReference type="AlphaFoldDB" id="A0A1S8CSB5"/>
<dbReference type="PANTHER" id="PTHR43584">
    <property type="entry name" value="NUCLEOTIDYL TRANSFERASE"/>
    <property type="match status" value="1"/>
</dbReference>
<evidence type="ECO:0000256" key="1">
    <source>
        <dbReference type="ARBA" id="ARBA00022679"/>
    </source>
</evidence>
<dbReference type="Gene3D" id="3.90.550.10">
    <property type="entry name" value="Spore Coat Polysaccharide Biosynthesis Protein SpsA, Chain A"/>
    <property type="match status" value="1"/>
</dbReference>
<evidence type="ECO:0000313" key="4">
    <source>
        <dbReference type="EMBL" id="ONG38627.1"/>
    </source>
</evidence>
<keyword evidence="5" id="KW-1185">Reference proteome</keyword>
<dbReference type="InterPro" id="IPR005835">
    <property type="entry name" value="NTP_transferase_dom"/>
</dbReference>
<dbReference type="InterPro" id="IPR016873">
    <property type="entry name" value="Caps_polysacc_synth_BcbE_prd"/>
</dbReference>
<dbReference type="PIRSF" id="PIRSF028162">
    <property type="entry name" value="BcbE_prd"/>
    <property type="match status" value="1"/>
</dbReference>
<comment type="caution">
    <text evidence="4">The sequence shown here is derived from an EMBL/GenBank/DDBJ whole genome shotgun (WGS) entry which is preliminary data.</text>
</comment>
<dbReference type="RefSeq" id="WP_076878811.1">
    <property type="nucleotide sequence ID" value="NZ_MLCN01000030.1"/>
</dbReference>
<dbReference type="PANTHER" id="PTHR43584:SF8">
    <property type="entry name" value="N-ACETYLMURAMATE ALPHA-1-PHOSPHATE URIDYLYLTRANSFERASE"/>
    <property type="match status" value="1"/>
</dbReference>
<dbReference type="SUPFAM" id="SSF53448">
    <property type="entry name" value="Nucleotide-diphospho-sugar transferases"/>
    <property type="match status" value="1"/>
</dbReference>
<sequence>MNIVIPMAGAGSRFSKAGFKIPKPLIDVQGKPMYQWATNSLPLEYASRLIFILREDAFTEQIIEDIHKTYGMFEPRIKILENLTRGQAETVYLARDMMDLNQPTLIHNADTAFQSMEMPDEDVFGGLVVFESALNDARWSFARTHDDQPDRVVEVREKQIISRLASTGTYYFSDTAWMLYSIKHSLMNDITEQGEFYIAPLYNRAIENGHYIQCLNCEHFTCLGTPEELESALPRMPLLMNSQITQIAV</sequence>
<accession>A0A1S8CSB5</accession>
<evidence type="ECO:0000259" key="3">
    <source>
        <dbReference type="Pfam" id="PF00483"/>
    </source>
</evidence>
<gene>
    <name evidence="4" type="ORF">BKE30_11835</name>
</gene>
<organism evidence="4 5">
    <name type="scientific">Alkanindiges hydrocarboniclasticus</name>
    <dbReference type="NCBI Taxonomy" id="1907941"/>
    <lineage>
        <taxon>Bacteria</taxon>
        <taxon>Pseudomonadati</taxon>
        <taxon>Pseudomonadota</taxon>
        <taxon>Gammaproteobacteria</taxon>
        <taxon>Moraxellales</taxon>
        <taxon>Moraxellaceae</taxon>
        <taxon>Alkanindiges</taxon>
    </lineage>
</organism>
<evidence type="ECO:0000256" key="2">
    <source>
        <dbReference type="ARBA" id="ARBA00022695"/>
    </source>
</evidence>
<keyword evidence="1" id="KW-0808">Transferase</keyword>
<dbReference type="EMBL" id="MLCN01000030">
    <property type="protein sequence ID" value="ONG38627.1"/>
    <property type="molecule type" value="Genomic_DNA"/>
</dbReference>
<dbReference type="GO" id="GO:0016779">
    <property type="term" value="F:nucleotidyltransferase activity"/>
    <property type="evidence" value="ECO:0007669"/>
    <property type="project" value="UniProtKB-KW"/>
</dbReference>
<dbReference type="Proteomes" id="UP000192132">
    <property type="component" value="Unassembled WGS sequence"/>
</dbReference>
<dbReference type="STRING" id="1907941.BKE30_11835"/>
<proteinExistence type="predicted"/>
<dbReference type="InterPro" id="IPR029044">
    <property type="entry name" value="Nucleotide-diphossugar_trans"/>
</dbReference>
<dbReference type="OrthoDB" id="9788272at2"/>
<feature type="domain" description="Nucleotidyl transferase" evidence="3">
    <location>
        <begin position="7"/>
        <end position="177"/>
    </location>
</feature>
<name>A0A1S8CSB5_9GAMM</name>
<reference evidence="4 5" key="1">
    <citation type="submission" date="2016-10" db="EMBL/GenBank/DDBJ databases">
        <title>Draft Genome sequence of Alkanindiges sp. strain H1.</title>
        <authorList>
            <person name="Subhash Y."/>
            <person name="Lee S."/>
        </authorList>
    </citation>
    <scope>NUCLEOTIDE SEQUENCE [LARGE SCALE GENOMIC DNA]</scope>
    <source>
        <strain evidence="4 5">H1</strain>
    </source>
</reference>
<keyword evidence="2" id="KW-0548">Nucleotidyltransferase</keyword>
<dbReference type="Pfam" id="PF00483">
    <property type="entry name" value="NTP_transferase"/>
    <property type="match status" value="1"/>
</dbReference>
<evidence type="ECO:0000313" key="5">
    <source>
        <dbReference type="Proteomes" id="UP000192132"/>
    </source>
</evidence>